<proteinExistence type="inferred from homology"/>
<comment type="similarity">
    <text evidence="1">Belongs to the D-alanine--D-alanine ligase family.</text>
</comment>
<accession>A0A0G0BK05</accession>
<dbReference type="SUPFAM" id="SSF56059">
    <property type="entry name" value="Glutathione synthetase ATP-binding domain-like"/>
    <property type="match status" value="1"/>
</dbReference>
<dbReference type="InterPro" id="IPR013815">
    <property type="entry name" value="ATP_grasp_subdomain_1"/>
</dbReference>
<dbReference type="EMBL" id="LBQB01000003">
    <property type="protein sequence ID" value="KKP69763.1"/>
    <property type="molecule type" value="Genomic_DNA"/>
</dbReference>
<evidence type="ECO:0000313" key="6">
    <source>
        <dbReference type="EMBL" id="KKP69763.1"/>
    </source>
</evidence>
<protein>
    <submittedName>
        <fullName evidence="6">D-alanine-D-alanine ligase</fullName>
    </submittedName>
</protein>
<dbReference type="GO" id="GO:0008716">
    <property type="term" value="F:D-alanine-D-alanine ligase activity"/>
    <property type="evidence" value="ECO:0007669"/>
    <property type="project" value="InterPro"/>
</dbReference>
<keyword evidence="2 6" id="KW-0436">Ligase</keyword>
<dbReference type="PROSITE" id="PS50975">
    <property type="entry name" value="ATP_GRASP"/>
    <property type="match status" value="1"/>
</dbReference>
<dbReference type="GO" id="GO:0005524">
    <property type="term" value="F:ATP binding"/>
    <property type="evidence" value="ECO:0007669"/>
    <property type="project" value="UniProtKB-UniRule"/>
</dbReference>
<dbReference type="PANTHER" id="PTHR23132:SF23">
    <property type="entry name" value="D-ALANINE--D-ALANINE LIGASE B"/>
    <property type="match status" value="1"/>
</dbReference>
<dbReference type="STRING" id="1618350.UR67_C0003G0041"/>
<dbReference type="SUPFAM" id="SSF52440">
    <property type="entry name" value="PreATP-grasp domain"/>
    <property type="match status" value="1"/>
</dbReference>
<dbReference type="InterPro" id="IPR011761">
    <property type="entry name" value="ATP-grasp"/>
</dbReference>
<dbReference type="GO" id="GO:0046872">
    <property type="term" value="F:metal ion binding"/>
    <property type="evidence" value="ECO:0007669"/>
    <property type="project" value="InterPro"/>
</dbReference>
<evidence type="ECO:0000313" key="7">
    <source>
        <dbReference type="Proteomes" id="UP000034581"/>
    </source>
</evidence>
<evidence type="ECO:0000259" key="5">
    <source>
        <dbReference type="PROSITE" id="PS50975"/>
    </source>
</evidence>
<comment type="caution">
    <text evidence="6">The sequence shown here is derived from an EMBL/GenBank/DDBJ whole genome shotgun (WGS) entry which is preliminary data.</text>
</comment>
<dbReference type="InterPro" id="IPR011095">
    <property type="entry name" value="Dala_Dala_lig_C"/>
</dbReference>
<evidence type="ECO:0000256" key="4">
    <source>
        <dbReference type="PROSITE-ProRule" id="PRU00409"/>
    </source>
</evidence>
<dbReference type="Gene3D" id="3.40.50.20">
    <property type="match status" value="1"/>
</dbReference>
<dbReference type="Pfam" id="PF07478">
    <property type="entry name" value="Dala_Dala_lig_C"/>
    <property type="match status" value="1"/>
</dbReference>
<dbReference type="Gene3D" id="3.30.470.20">
    <property type="entry name" value="ATP-grasp fold, B domain"/>
    <property type="match status" value="1"/>
</dbReference>
<evidence type="ECO:0000256" key="1">
    <source>
        <dbReference type="ARBA" id="ARBA00010871"/>
    </source>
</evidence>
<keyword evidence="4" id="KW-0067">ATP-binding</keyword>
<dbReference type="AlphaFoldDB" id="A0A0G0BK05"/>
<dbReference type="PANTHER" id="PTHR23132">
    <property type="entry name" value="D-ALANINE--D-ALANINE LIGASE"/>
    <property type="match status" value="1"/>
</dbReference>
<dbReference type="InterPro" id="IPR016185">
    <property type="entry name" value="PreATP-grasp_dom_sf"/>
</dbReference>
<name>A0A0G0BK05_UNCC3</name>
<feature type="domain" description="ATP-grasp" evidence="5">
    <location>
        <begin position="109"/>
        <end position="319"/>
    </location>
</feature>
<dbReference type="GO" id="GO:0071555">
    <property type="term" value="P:cell wall organization"/>
    <property type="evidence" value="ECO:0007669"/>
    <property type="project" value="UniProtKB-KW"/>
</dbReference>
<dbReference type="Proteomes" id="UP000034581">
    <property type="component" value="Unassembled WGS sequence"/>
</dbReference>
<evidence type="ECO:0000256" key="2">
    <source>
        <dbReference type="ARBA" id="ARBA00022598"/>
    </source>
</evidence>
<reference evidence="6 7" key="1">
    <citation type="journal article" date="2015" name="Nature">
        <title>rRNA introns, odd ribosomes, and small enigmatic genomes across a large radiation of phyla.</title>
        <authorList>
            <person name="Brown C.T."/>
            <person name="Hug L.A."/>
            <person name="Thomas B.C."/>
            <person name="Sharon I."/>
            <person name="Castelle C.J."/>
            <person name="Singh A."/>
            <person name="Wilkins M.J."/>
            <person name="Williams K.H."/>
            <person name="Banfield J.F."/>
        </authorList>
    </citation>
    <scope>NUCLEOTIDE SEQUENCE [LARGE SCALE GENOMIC DNA]</scope>
</reference>
<keyword evidence="3" id="KW-0961">Cell wall biogenesis/degradation</keyword>
<organism evidence="6 7">
    <name type="scientific">candidate division CPR3 bacterium GW2011_GWF2_35_18</name>
    <dbReference type="NCBI Taxonomy" id="1618350"/>
    <lineage>
        <taxon>Bacteria</taxon>
        <taxon>Bacteria division CPR3</taxon>
    </lineage>
</organism>
<gene>
    <name evidence="6" type="ORF">UR67_C0003G0041</name>
</gene>
<evidence type="ECO:0000256" key="3">
    <source>
        <dbReference type="ARBA" id="ARBA00023316"/>
    </source>
</evidence>
<dbReference type="Gene3D" id="3.30.1490.20">
    <property type="entry name" value="ATP-grasp fold, A domain"/>
    <property type="match status" value="1"/>
</dbReference>
<sequence>MKVAFTYNIQKNDIPEEAEFDTPETIELVNKELQGLGHTVKLIDVKKDVTEIIRDLKEFSPDIIFNTAEGQNGRFREAFCPALFDNLEIPFAGSDAYTCTVTLDKSVTKLMLHKNGIRTPNWIFVQKMKDIEKFPLRFPVIIKPNFEGSSRGISLKNIHENLTEMKDHLEKFLQQFPEGIIIEEFVDGVDLTVPYLQAAFPETHGVLPACLYTFEQHEQGNYKIYDFKLKQYLSSQVIVNIAEDLSPEIIKEIQKTSLKTYEILNVKDIGRIDYRLSKDGKLYFIEINALPCLQEGASIYISASSYGLSVKDVIQKILESAQKRYGI</sequence>
<keyword evidence="4" id="KW-0547">Nucleotide-binding</keyword>